<organism evidence="1">
    <name type="scientific">Cyanothece sp. (strain PCC 7425 / ATCC 29141)</name>
    <dbReference type="NCBI Taxonomy" id="395961"/>
    <lineage>
        <taxon>Bacteria</taxon>
        <taxon>Bacillati</taxon>
        <taxon>Cyanobacteriota</taxon>
        <taxon>Cyanophyceae</taxon>
        <taxon>Gomontiellales</taxon>
        <taxon>Cyanothecaceae</taxon>
        <taxon>Cyanothece</taxon>
    </lineage>
</organism>
<accession>B8HN13</accession>
<name>B8HN13_CYAP4</name>
<dbReference type="HOGENOM" id="CLU_2786947_0_0_3"/>
<proteinExistence type="predicted"/>
<evidence type="ECO:0000313" key="1">
    <source>
        <dbReference type="EMBL" id="ACL45482.1"/>
    </source>
</evidence>
<dbReference type="KEGG" id="cyn:Cyan7425_3154"/>
<protein>
    <submittedName>
        <fullName evidence="1">Uncharacterized protein</fullName>
    </submittedName>
</protein>
<gene>
    <name evidence="1" type="ordered locus">Cyan7425_3154</name>
</gene>
<dbReference type="EMBL" id="CP001344">
    <property type="protein sequence ID" value="ACL45482.1"/>
    <property type="molecule type" value="Genomic_DNA"/>
</dbReference>
<dbReference type="AlphaFoldDB" id="B8HN13"/>
<reference evidence="1" key="1">
    <citation type="submission" date="2009-01" db="EMBL/GenBank/DDBJ databases">
        <title>Complete sequence of chromosome Cyanothece sp. PCC 7425.</title>
        <authorList>
            <consortium name="US DOE Joint Genome Institute"/>
            <person name="Lucas S."/>
            <person name="Copeland A."/>
            <person name="Lapidus A."/>
            <person name="Glavina del Rio T."/>
            <person name="Dalin E."/>
            <person name="Tice H."/>
            <person name="Bruce D."/>
            <person name="Goodwin L."/>
            <person name="Pitluck S."/>
            <person name="Sims D."/>
            <person name="Meineke L."/>
            <person name="Brettin T."/>
            <person name="Detter J.C."/>
            <person name="Han C."/>
            <person name="Larimer F."/>
            <person name="Land M."/>
            <person name="Hauser L."/>
            <person name="Kyrpides N."/>
            <person name="Ovchinnikova G."/>
            <person name="Liberton M."/>
            <person name="Stoeckel J."/>
            <person name="Banerjee A."/>
            <person name="Singh A."/>
            <person name="Page L."/>
            <person name="Sato H."/>
            <person name="Zhao L."/>
            <person name="Sherman L."/>
            <person name="Pakrasi H."/>
            <person name="Richardson P."/>
        </authorList>
    </citation>
    <scope>NUCLEOTIDE SEQUENCE</scope>
    <source>
        <strain evidence="1">PCC 7425</strain>
    </source>
</reference>
<dbReference type="STRING" id="395961.Cyan7425_3154"/>
<sequence>MTETSPGWQNLSDRAGEQTIQERNRLIAEIVLILPRVASRPGSAKLLQGILSQCKAFAAYKANRTYPR</sequence>